<evidence type="ECO:0000256" key="1">
    <source>
        <dbReference type="SAM" id="MobiDB-lite"/>
    </source>
</evidence>
<dbReference type="Proteomes" id="UP001322277">
    <property type="component" value="Chromosome 2"/>
</dbReference>
<reference evidence="3" key="1">
    <citation type="journal article" date="2023" name="bioRxiv">
        <title>Complete genome of the Medicago anthracnose fungus, Colletotrichum destructivum, reveals a mini-chromosome-like region within a core chromosome.</title>
        <authorList>
            <person name="Lapalu N."/>
            <person name="Simon A."/>
            <person name="Lu A."/>
            <person name="Plaumann P.-L."/>
            <person name="Amselem J."/>
            <person name="Pigne S."/>
            <person name="Auger A."/>
            <person name="Koch C."/>
            <person name="Dallery J.-F."/>
            <person name="O'Connell R.J."/>
        </authorList>
    </citation>
    <scope>NUCLEOTIDE SEQUENCE [LARGE SCALE GENOMIC DNA]</scope>
    <source>
        <strain evidence="3">CBS 520.97</strain>
    </source>
</reference>
<protein>
    <submittedName>
        <fullName evidence="2">Uncharacterized protein</fullName>
    </submittedName>
</protein>
<keyword evidence="3" id="KW-1185">Reference proteome</keyword>
<proteinExistence type="predicted"/>
<evidence type="ECO:0000313" key="3">
    <source>
        <dbReference type="Proteomes" id="UP001322277"/>
    </source>
</evidence>
<name>A0AAX4I492_9PEZI</name>
<dbReference type="GeneID" id="87939733"/>
<evidence type="ECO:0000313" key="2">
    <source>
        <dbReference type="EMBL" id="WQF78216.1"/>
    </source>
</evidence>
<dbReference type="KEGG" id="cdet:87939733"/>
<gene>
    <name evidence="2" type="ORF">CDEST_03230</name>
</gene>
<sequence>MVAPRAGDEKDQDKPPSRHVHVSTSSTHLLDAPGLPEGLLPFGNQVACRSTYLPKRNTVRLVLDKLLPFIWAAGPHIYDVGLDLSVRLSGINNGRNHPPHPGKQLWLSDGSLDATLFGAPDRNQHRDHSPTGRADTIYLSSRALVPSPRLCSLDHMSLLTMRAVGSTPLGYLSVSGVS</sequence>
<organism evidence="2 3">
    <name type="scientific">Colletotrichum destructivum</name>
    <dbReference type="NCBI Taxonomy" id="34406"/>
    <lineage>
        <taxon>Eukaryota</taxon>
        <taxon>Fungi</taxon>
        <taxon>Dikarya</taxon>
        <taxon>Ascomycota</taxon>
        <taxon>Pezizomycotina</taxon>
        <taxon>Sordariomycetes</taxon>
        <taxon>Hypocreomycetidae</taxon>
        <taxon>Glomerellales</taxon>
        <taxon>Glomerellaceae</taxon>
        <taxon>Colletotrichum</taxon>
        <taxon>Colletotrichum destructivum species complex</taxon>
    </lineage>
</organism>
<dbReference type="RefSeq" id="XP_062775440.1">
    <property type="nucleotide sequence ID" value="XM_062919389.1"/>
</dbReference>
<feature type="compositionally biased region" description="Basic and acidic residues" evidence="1">
    <location>
        <begin position="1"/>
        <end position="16"/>
    </location>
</feature>
<dbReference type="AlphaFoldDB" id="A0AAX4I492"/>
<accession>A0AAX4I492</accession>
<dbReference type="EMBL" id="CP137306">
    <property type="protein sequence ID" value="WQF78216.1"/>
    <property type="molecule type" value="Genomic_DNA"/>
</dbReference>
<feature type="region of interest" description="Disordered" evidence="1">
    <location>
        <begin position="1"/>
        <end position="29"/>
    </location>
</feature>